<dbReference type="EMBL" id="MAYW01000331">
    <property type="protein sequence ID" value="ODS29917.1"/>
    <property type="molecule type" value="Genomic_DNA"/>
</dbReference>
<evidence type="ECO:0000313" key="1">
    <source>
        <dbReference type="EMBL" id="ODS29917.1"/>
    </source>
</evidence>
<reference evidence="1 2" key="1">
    <citation type="submission" date="2016-07" db="EMBL/GenBank/DDBJ databases">
        <title>Draft genome of Scalindua rubra, obtained from a brine-seawater interface in the Red Sea, sheds light on salt adaptation in anammox bacteria.</title>
        <authorList>
            <person name="Speth D.R."/>
            <person name="Lagkouvardos I."/>
            <person name="Wang Y."/>
            <person name="Qian P.-Y."/>
            <person name="Dutilh B.E."/>
            <person name="Jetten M.S."/>
        </authorList>
    </citation>
    <scope>NUCLEOTIDE SEQUENCE [LARGE SCALE GENOMIC DNA]</scope>
    <source>
        <strain evidence="1">BSI-1</strain>
    </source>
</reference>
<proteinExistence type="predicted"/>
<accession>A0A1E3X2U1</accession>
<dbReference type="AlphaFoldDB" id="A0A1E3X2U1"/>
<protein>
    <submittedName>
        <fullName evidence="1">Uncharacterized protein</fullName>
    </submittedName>
</protein>
<name>A0A1E3X2U1_9BACT</name>
<dbReference type="Proteomes" id="UP000094056">
    <property type="component" value="Unassembled WGS sequence"/>
</dbReference>
<sequence>MTGKKDDIFPQRCHLLLEAKTLHDREVLQRQIDVTDRQIDQLVYKLYDLTEGGSA</sequence>
<comment type="caution">
    <text evidence="1">The sequence shown here is derived from an EMBL/GenBank/DDBJ whole genome shotgun (WGS) entry which is preliminary data.</text>
</comment>
<evidence type="ECO:0000313" key="2">
    <source>
        <dbReference type="Proteomes" id="UP000094056"/>
    </source>
</evidence>
<gene>
    <name evidence="1" type="ORF">SCARUB_04978</name>
</gene>
<organism evidence="1 2">
    <name type="scientific">Candidatus Scalindua rubra</name>
    <dbReference type="NCBI Taxonomy" id="1872076"/>
    <lineage>
        <taxon>Bacteria</taxon>
        <taxon>Pseudomonadati</taxon>
        <taxon>Planctomycetota</taxon>
        <taxon>Candidatus Brocadiia</taxon>
        <taxon>Candidatus Brocadiales</taxon>
        <taxon>Candidatus Scalinduaceae</taxon>
        <taxon>Candidatus Scalindua</taxon>
    </lineage>
</organism>